<dbReference type="PhylomeDB" id="E9G5G0"/>
<accession>E9G5G0</accession>
<dbReference type="HOGENOM" id="CLU_129481_0_0_1"/>
<keyword evidence="1" id="KW-1133">Transmembrane helix</keyword>
<organism evidence="2 3">
    <name type="scientific">Daphnia pulex</name>
    <name type="common">Water flea</name>
    <dbReference type="NCBI Taxonomy" id="6669"/>
    <lineage>
        <taxon>Eukaryota</taxon>
        <taxon>Metazoa</taxon>
        <taxon>Ecdysozoa</taxon>
        <taxon>Arthropoda</taxon>
        <taxon>Crustacea</taxon>
        <taxon>Branchiopoda</taxon>
        <taxon>Diplostraca</taxon>
        <taxon>Cladocera</taxon>
        <taxon>Anomopoda</taxon>
        <taxon>Daphniidae</taxon>
        <taxon>Daphnia</taxon>
    </lineage>
</organism>
<dbReference type="InParanoid" id="E9G5G0"/>
<sequence length="172" mass="19403">MSVIVNQCGFSLQTGTKILGWLYLIGGFLLMLKIAMMMPDHPETNILIGVMVGSVVWNAVNILLLFSAHKNSRPSLMLPWLICKAVIVLVGIGLEVFWSISLIMEDQLDNANQRVIGFGKEIEILFFFAFGSALGIYFWLVVYSYYQQLKEELSSSTKDKFQFSKFNSSNDV</sequence>
<feature type="transmembrane region" description="Helical" evidence="1">
    <location>
        <begin position="78"/>
        <end position="104"/>
    </location>
</feature>
<keyword evidence="1" id="KW-0472">Membrane</keyword>
<evidence type="ECO:0000313" key="3">
    <source>
        <dbReference type="Proteomes" id="UP000000305"/>
    </source>
</evidence>
<dbReference type="PANTHER" id="PTHR34609:SF17">
    <property type="entry name" value="GEO08273P1-RELATED"/>
    <property type="match status" value="1"/>
</dbReference>
<dbReference type="OrthoDB" id="6622202at2759"/>
<dbReference type="AlphaFoldDB" id="E9G5G0"/>
<dbReference type="InterPro" id="IPR053077">
    <property type="entry name" value="MARVEL_domain_protein_3"/>
</dbReference>
<dbReference type="KEGG" id="dpx:DAPPUDRAFT_300224"/>
<evidence type="ECO:0000313" key="2">
    <source>
        <dbReference type="EMBL" id="EFX85635.1"/>
    </source>
</evidence>
<feature type="transmembrane region" description="Helical" evidence="1">
    <location>
        <begin position="45"/>
        <end position="66"/>
    </location>
</feature>
<keyword evidence="1" id="KW-0812">Transmembrane</keyword>
<gene>
    <name evidence="2" type="ORF">DAPPUDRAFT_300224</name>
</gene>
<feature type="transmembrane region" description="Helical" evidence="1">
    <location>
        <begin position="124"/>
        <end position="146"/>
    </location>
</feature>
<dbReference type="Pfam" id="PF15860">
    <property type="entry name" value="DUF4728"/>
    <property type="match status" value="1"/>
</dbReference>
<dbReference type="InterPro" id="IPR031720">
    <property type="entry name" value="DUF4728"/>
</dbReference>
<feature type="transmembrane region" description="Helical" evidence="1">
    <location>
        <begin position="21"/>
        <end position="39"/>
    </location>
</feature>
<protein>
    <recommendedName>
        <fullName evidence="4">MARVEL domain-containing protein</fullName>
    </recommendedName>
</protein>
<reference evidence="2 3" key="1">
    <citation type="journal article" date="2011" name="Science">
        <title>The ecoresponsive genome of Daphnia pulex.</title>
        <authorList>
            <person name="Colbourne J.K."/>
            <person name="Pfrender M.E."/>
            <person name="Gilbert D."/>
            <person name="Thomas W.K."/>
            <person name="Tucker A."/>
            <person name="Oakley T.H."/>
            <person name="Tokishita S."/>
            <person name="Aerts A."/>
            <person name="Arnold G.J."/>
            <person name="Basu M.K."/>
            <person name="Bauer D.J."/>
            <person name="Caceres C.E."/>
            <person name="Carmel L."/>
            <person name="Casola C."/>
            <person name="Choi J.H."/>
            <person name="Detter J.C."/>
            <person name="Dong Q."/>
            <person name="Dusheyko S."/>
            <person name="Eads B.D."/>
            <person name="Frohlich T."/>
            <person name="Geiler-Samerotte K.A."/>
            <person name="Gerlach D."/>
            <person name="Hatcher P."/>
            <person name="Jogdeo S."/>
            <person name="Krijgsveld J."/>
            <person name="Kriventseva E.V."/>
            <person name="Kultz D."/>
            <person name="Laforsch C."/>
            <person name="Lindquist E."/>
            <person name="Lopez J."/>
            <person name="Manak J.R."/>
            <person name="Muller J."/>
            <person name="Pangilinan J."/>
            <person name="Patwardhan R.P."/>
            <person name="Pitluck S."/>
            <person name="Pritham E.J."/>
            <person name="Rechtsteiner A."/>
            <person name="Rho M."/>
            <person name="Rogozin I.B."/>
            <person name="Sakarya O."/>
            <person name="Salamov A."/>
            <person name="Schaack S."/>
            <person name="Shapiro H."/>
            <person name="Shiga Y."/>
            <person name="Skalitzky C."/>
            <person name="Smith Z."/>
            <person name="Souvorov A."/>
            <person name="Sung W."/>
            <person name="Tang Z."/>
            <person name="Tsuchiya D."/>
            <person name="Tu H."/>
            <person name="Vos H."/>
            <person name="Wang M."/>
            <person name="Wolf Y.I."/>
            <person name="Yamagata H."/>
            <person name="Yamada T."/>
            <person name="Ye Y."/>
            <person name="Shaw J.R."/>
            <person name="Andrews J."/>
            <person name="Crease T.J."/>
            <person name="Tang H."/>
            <person name="Lucas S.M."/>
            <person name="Robertson H.M."/>
            <person name="Bork P."/>
            <person name="Koonin E.V."/>
            <person name="Zdobnov E.M."/>
            <person name="Grigoriev I.V."/>
            <person name="Lynch M."/>
            <person name="Boore J.L."/>
        </authorList>
    </citation>
    <scope>NUCLEOTIDE SEQUENCE [LARGE SCALE GENOMIC DNA]</scope>
</reference>
<dbReference type="EMBL" id="GL732532">
    <property type="protein sequence ID" value="EFX85635.1"/>
    <property type="molecule type" value="Genomic_DNA"/>
</dbReference>
<dbReference type="Proteomes" id="UP000000305">
    <property type="component" value="Unassembled WGS sequence"/>
</dbReference>
<evidence type="ECO:0008006" key="4">
    <source>
        <dbReference type="Google" id="ProtNLM"/>
    </source>
</evidence>
<keyword evidence="3" id="KW-1185">Reference proteome</keyword>
<proteinExistence type="predicted"/>
<name>E9G5G0_DAPPU</name>
<dbReference type="PANTHER" id="PTHR34609">
    <property type="entry name" value="GEO08273P1-RELATED"/>
    <property type="match status" value="1"/>
</dbReference>
<evidence type="ECO:0000256" key="1">
    <source>
        <dbReference type="SAM" id="Phobius"/>
    </source>
</evidence>